<evidence type="ECO:0000313" key="3">
    <source>
        <dbReference type="Proteomes" id="UP000799444"/>
    </source>
</evidence>
<feature type="chain" id="PRO_5040286454" evidence="1">
    <location>
        <begin position="19"/>
        <end position="139"/>
    </location>
</feature>
<dbReference type="AlphaFoldDB" id="A0A9P4R1E8"/>
<comment type="caution">
    <text evidence="2">The sequence shown here is derived from an EMBL/GenBank/DDBJ whole genome shotgun (WGS) entry which is preliminary data.</text>
</comment>
<feature type="signal peptide" evidence="1">
    <location>
        <begin position="1"/>
        <end position="18"/>
    </location>
</feature>
<name>A0A9P4R1E8_9PLEO</name>
<dbReference type="Proteomes" id="UP000799444">
    <property type="component" value="Unassembled WGS sequence"/>
</dbReference>
<organism evidence="2 3">
    <name type="scientific">Polyplosphaeria fusca</name>
    <dbReference type="NCBI Taxonomy" id="682080"/>
    <lineage>
        <taxon>Eukaryota</taxon>
        <taxon>Fungi</taxon>
        <taxon>Dikarya</taxon>
        <taxon>Ascomycota</taxon>
        <taxon>Pezizomycotina</taxon>
        <taxon>Dothideomycetes</taxon>
        <taxon>Pleosporomycetidae</taxon>
        <taxon>Pleosporales</taxon>
        <taxon>Tetraplosphaeriaceae</taxon>
        <taxon>Polyplosphaeria</taxon>
    </lineage>
</organism>
<evidence type="ECO:0000313" key="2">
    <source>
        <dbReference type="EMBL" id="KAF2735280.1"/>
    </source>
</evidence>
<sequence length="139" mass="15196">MLPPLLTALTALLPFVSATKPQLLNIKKLALHQCPDFDVSYIRTSVKPASGFTLLYTPKDNASIARYGPDVPSSENERRCLTVVDFLTLYDDTTSHTTEQLRVGSLDVTIPQIKLEKGVSGSIKSFLNWGGVGRVSAFL</sequence>
<keyword evidence="1" id="KW-0732">Signal</keyword>
<gene>
    <name evidence="2" type="ORF">EJ04DRAFT_216361</name>
</gene>
<evidence type="ECO:0000256" key="1">
    <source>
        <dbReference type="SAM" id="SignalP"/>
    </source>
</evidence>
<keyword evidence="3" id="KW-1185">Reference proteome</keyword>
<accession>A0A9P4R1E8</accession>
<dbReference type="EMBL" id="ML996137">
    <property type="protein sequence ID" value="KAF2735280.1"/>
    <property type="molecule type" value="Genomic_DNA"/>
</dbReference>
<reference evidence="2" key="1">
    <citation type="journal article" date="2020" name="Stud. Mycol.">
        <title>101 Dothideomycetes genomes: a test case for predicting lifestyles and emergence of pathogens.</title>
        <authorList>
            <person name="Haridas S."/>
            <person name="Albert R."/>
            <person name="Binder M."/>
            <person name="Bloem J."/>
            <person name="Labutti K."/>
            <person name="Salamov A."/>
            <person name="Andreopoulos B."/>
            <person name="Baker S."/>
            <person name="Barry K."/>
            <person name="Bills G."/>
            <person name="Bluhm B."/>
            <person name="Cannon C."/>
            <person name="Castanera R."/>
            <person name="Culley D."/>
            <person name="Daum C."/>
            <person name="Ezra D."/>
            <person name="Gonzalez J."/>
            <person name="Henrissat B."/>
            <person name="Kuo A."/>
            <person name="Liang C."/>
            <person name="Lipzen A."/>
            <person name="Lutzoni F."/>
            <person name="Magnuson J."/>
            <person name="Mondo S."/>
            <person name="Nolan M."/>
            <person name="Ohm R."/>
            <person name="Pangilinan J."/>
            <person name="Park H.-J."/>
            <person name="Ramirez L."/>
            <person name="Alfaro M."/>
            <person name="Sun H."/>
            <person name="Tritt A."/>
            <person name="Yoshinaga Y."/>
            <person name="Zwiers L.-H."/>
            <person name="Turgeon B."/>
            <person name="Goodwin S."/>
            <person name="Spatafora J."/>
            <person name="Crous P."/>
            <person name="Grigoriev I."/>
        </authorList>
    </citation>
    <scope>NUCLEOTIDE SEQUENCE</scope>
    <source>
        <strain evidence="2">CBS 125425</strain>
    </source>
</reference>
<proteinExistence type="predicted"/>
<protein>
    <submittedName>
        <fullName evidence="2">Uncharacterized protein</fullName>
    </submittedName>
</protein>